<evidence type="ECO:0000313" key="2">
    <source>
        <dbReference type="EMBL" id="EBL9425737.1"/>
    </source>
</evidence>
<dbReference type="AlphaFoldDB" id="A0A5U0XME8"/>
<accession>A0A5U0XME8</accession>
<dbReference type="EMBL" id="AAGJBO010000083">
    <property type="protein sequence ID" value="EBO6127809.1"/>
    <property type="molecule type" value="Genomic_DNA"/>
</dbReference>
<dbReference type="EMBL" id="AAHAHB010000039">
    <property type="protein sequence ID" value="EBT9016289.1"/>
    <property type="molecule type" value="Genomic_DNA"/>
</dbReference>
<proteinExistence type="predicted"/>
<reference evidence="2" key="1">
    <citation type="submission" date="2018-06" db="EMBL/GenBank/DDBJ databases">
        <authorList>
            <consortium name="PulseNet: The National Subtyping Network for Foodborne Disease Surveillance"/>
            <person name="Tarr C.L."/>
            <person name="Trees E."/>
            <person name="Katz L.S."/>
            <person name="Carleton-Romer H.A."/>
            <person name="Stroika S."/>
            <person name="Kucerova Z."/>
            <person name="Roache K.F."/>
            <person name="Sabol A.L."/>
            <person name="Besser J."/>
            <person name="Gerner-Smidt P."/>
        </authorList>
    </citation>
    <scope>NUCLEOTIDE SEQUENCE</scope>
    <source>
        <strain evidence="4">PNUSAS024396</strain>
        <strain evidence="2">PNUSAS042743</strain>
    </source>
</reference>
<dbReference type="EMBL" id="AALEZZ010000088">
    <property type="protein sequence ID" value="ECZ3020369.1"/>
    <property type="molecule type" value="Genomic_DNA"/>
</dbReference>
<evidence type="ECO:0000313" key="3">
    <source>
        <dbReference type="EMBL" id="EBO6127809.1"/>
    </source>
</evidence>
<dbReference type="RefSeq" id="WP_032201349.1">
    <property type="nucleotide sequence ID" value="NZ_CP068020.1"/>
</dbReference>
<sequence>MKKITSLLLLGVFGLTGCAQNVSPQVAAQAQAPIYCENKQQCDAYWTKAKAWIAMNSGWKIQMADETVIATYSPIGNSAILGYQVVKTPIGGERHEIVVQTACANMFGCIPNAIEQTAKLKNYIKN</sequence>
<comment type="caution">
    <text evidence="3">The sequence shown here is derived from an EMBL/GenBank/DDBJ whole genome shotgun (WGS) entry which is preliminary data.</text>
</comment>
<keyword evidence="1" id="KW-0732">Signal</keyword>
<gene>
    <name evidence="4" type="ORF">CQU23_24340</name>
    <name evidence="2" type="ORF">DOG38_27315</name>
    <name evidence="3" type="ORF">DU032_23990</name>
    <name evidence="5" type="ORF">F7N14_24540</name>
</gene>
<evidence type="ECO:0000256" key="1">
    <source>
        <dbReference type="SAM" id="SignalP"/>
    </source>
</evidence>
<name>A0A5U0XME8_SALER</name>
<dbReference type="EMBL" id="AAGARW010000042">
    <property type="protein sequence ID" value="EBL9425737.1"/>
    <property type="molecule type" value="Genomic_DNA"/>
</dbReference>
<dbReference type="PROSITE" id="PS51257">
    <property type="entry name" value="PROKAR_LIPOPROTEIN"/>
    <property type="match status" value="1"/>
</dbReference>
<evidence type="ECO:0008006" key="6">
    <source>
        <dbReference type="Google" id="ProtNLM"/>
    </source>
</evidence>
<reference evidence="5" key="3">
    <citation type="submission" date="2019-09" db="EMBL/GenBank/DDBJ databases">
        <authorList>
            <consortium name="NARMS: The National Antimicrobial Resistance Monitoring System"/>
        </authorList>
    </citation>
    <scope>NUCLEOTIDE SEQUENCE</scope>
    <source>
        <strain evidence="5">FSIS11924708</strain>
    </source>
</reference>
<organism evidence="3">
    <name type="scientific">Salmonella enterica</name>
    <name type="common">Salmonella choleraesuis</name>
    <dbReference type="NCBI Taxonomy" id="28901"/>
    <lineage>
        <taxon>Bacteria</taxon>
        <taxon>Pseudomonadati</taxon>
        <taxon>Pseudomonadota</taxon>
        <taxon>Gammaproteobacteria</taxon>
        <taxon>Enterobacterales</taxon>
        <taxon>Enterobacteriaceae</taxon>
        <taxon>Salmonella</taxon>
    </lineage>
</organism>
<evidence type="ECO:0000313" key="4">
    <source>
        <dbReference type="EMBL" id="EBT9016289.1"/>
    </source>
</evidence>
<protein>
    <recommendedName>
        <fullName evidence="6">Lipoprotein</fullName>
    </recommendedName>
</protein>
<feature type="signal peptide" evidence="1">
    <location>
        <begin position="1"/>
        <end position="19"/>
    </location>
</feature>
<evidence type="ECO:0000313" key="5">
    <source>
        <dbReference type="EMBL" id="ECZ3020369.1"/>
    </source>
</evidence>
<feature type="chain" id="PRO_5036373480" description="Lipoprotein" evidence="1">
    <location>
        <begin position="20"/>
        <end position="126"/>
    </location>
</feature>
<reference evidence="3" key="2">
    <citation type="submission" date="2018-07" db="EMBL/GenBank/DDBJ databases">
        <authorList>
            <consortium name="GenomeTrakr network: Whole genome sequencing for foodborne pathogen traceback"/>
        </authorList>
    </citation>
    <scope>NUCLEOTIDE SEQUENCE</scope>
    <source>
        <strain evidence="3">FSIS11811731</strain>
    </source>
</reference>